<evidence type="ECO:0000313" key="2">
    <source>
        <dbReference type="EMBL" id="VDP31953.1"/>
    </source>
</evidence>
<dbReference type="WBParaSite" id="SCUD_0000868101-mRNA-1">
    <property type="protein sequence ID" value="SCUD_0000868101-mRNA-1"/>
    <property type="gene ID" value="SCUD_0000868101"/>
</dbReference>
<reference evidence="2 3" key="2">
    <citation type="submission" date="2018-11" db="EMBL/GenBank/DDBJ databases">
        <authorList>
            <consortium name="Pathogen Informatics"/>
        </authorList>
    </citation>
    <scope>NUCLEOTIDE SEQUENCE [LARGE SCALE GENOMIC DNA]</scope>
    <source>
        <strain evidence="2">Dakar</strain>
        <strain evidence="3">Dakar, Senegal</strain>
    </source>
</reference>
<organism evidence="4">
    <name type="scientific">Schistosoma curassoni</name>
    <dbReference type="NCBI Taxonomy" id="6186"/>
    <lineage>
        <taxon>Eukaryota</taxon>
        <taxon>Metazoa</taxon>
        <taxon>Spiralia</taxon>
        <taxon>Lophotrochozoa</taxon>
        <taxon>Platyhelminthes</taxon>
        <taxon>Trematoda</taxon>
        <taxon>Digenea</taxon>
        <taxon>Strigeidida</taxon>
        <taxon>Schistosomatoidea</taxon>
        <taxon>Schistosomatidae</taxon>
        <taxon>Schistosoma</taxon>
    </lineage>
</organism>
<name>A0A183K118_9TREM</name>
<dbReference type="PANTHER" id="PTHR47027:SF25">
    <property type="entry name" value="REVERSE TRANSCRIPTASE DOMAIN-CONTAINING PROTEIN"/>
    <property type="match status" value="1"/>
</dbReference>
<feature type="region of interest" description="Disordered" evidence="1">
    <location>
        <begin position="164"/>
        <end position="183"/>
    </location>
</feature>
<dbReference type="AlphaFoldDB" id="A0A183K118"/>
<dbReference type="EMBL" id="UZAK01032856">
    <property type="protein sequence ID" value="VDP31953.1"/>
    <property type="molecule type" value="Genomic_DNA"/>
</dbReference>
<reference evidence="4" key="1">
    <citation type="submission" date="2016-06" db="UniProtKB">
        <authorList>
            <consortium name="WormBaseParasite"/>
        </authorList>
    </citation>
    <scope>IDENTIFICATION</scope>
</reference>
<evidence type="ECO:0000313" key="4">
    <source>
        <dbReference type="WBParaSite" id="SCUD_0000868101-mRNA-1"/>
    </source>
</evidence>
<gene>
    <name evidence="2" type="ORF">SCUD_LOCUS8681</name>
</gene>
<evidence type="ECO:0000313" key="3">
    <source>
        <dbReference type="Proteomes" id="UP000279833"/>
    </source>
</evidence>
<sequence>MQLDDLDFADDLALLLHTQQQIQERTTSVKAASVAVGLDIHKWKSKILRYNTTCNNQTSLDGEDLEDVKTFTYLENIIDKHCGSDADFGLIKNNKENSLEEKTGYAQETLDPDVVLLGTRQEGVPVILRALVLPNGFDPVRCMSSIYPPTPIPTPYFATTNIDNEEEEEEGEEKKEENNNNCPVGIVNYYSLLELSSSSPSSSSSSSPSS</sequence>
<keyword evidence="3" id="KW-1185">Reference proteome</keyword>
<accession>A0A183K118</accession>
<proteinExistence type="predicted"/>
<protein>
    <submittedName>
        <fullName evidence="4">Reverse transcriptase domain-containing protein</fullName>
    </submittedName>
</protein>
<evidence type="ECO:0000256" key="1">
    <source>
        <dbReference type="SAM" id="MobiDB-lite"/>
    </source>
</evidence>
<dbReference type="PANTHER" id="PTHR47027">
    <property type="entry name" value="REVERSE TRANSCRIPTASE DOMAIN-CONTAINING PROTEIN"/>
    <property type="match status" value="1"/>
</dbReference>
<dbReference type="Proteomes" id="UP000279833">
    <property type="component" value="Unassembled WGS sequence"/>
</dbReference>